<dbReference type="Proteomes" id="UP000300067">
    <property type="component" value="Chromosome"/>
</dbReference>
<evidence type="ECO:0008006" key="3">
    <source>
        <dbReference type="Google" id="ProtNLM"/>
    </source>
</evidence>
<gene>
    <name evidence="1" type="ORF">DKM28_06380</name>
</gene>
<dbReference type="Gene3D" id="1.10.3540.10">
    <property type="entry name" value="uncharacterized protein from magnetospirillum magneticum domain"/>
    <property type="match status" value="1"/>
</dbReference>
<dbReference type="Pfam" id="PF08849">
    <property type="entry name" value="BrxA"/>
    <property type="match status" value="1"/>
</dbReference>
<accession>A0A4P8QXP5</accession>
<dbReference type="InterPro" id="IPR023137">
    <property type="entry name" value="BrxA_sf"/>
</dbReference>
<dbReference type="AlphaFoldDB" id="A0A4P8QXP5"/>
<sequence length="261" mass="30883">MGKNIVYTTRISKTLSLLKETKLLFQELDDGRTNEEIYQMVLEDNLFDKTSLASRKKTYSVLKNRFLIDNRVNATILQRIINSNLSENIINHIIYYYFSKSEDIVYEITTKVLYEMYLEGKSIISKKDISEFLESQSKNHKEIEDWSESTKEHIAQHYLAIMRDFGFLKGKHKKQFDIPSVPTEVILFILFEKLDQNENIKQILNSDDFKLFFLEKEDLIHYFEEGTRLGYIRFNYTKDIYDLNNLGNTLEAYVNDITGKV</sequence>
<organism evidence="1 2">
    <name type="scientific">Methanosarcina mazei</name>
    <name type="common">Methanosarcina frisia</name>
    <dbReference type="NCBI Taxonomy" id="2209"/>
    <lineage>
        <taxon>Archaea</taxon>
        <taxon>Methanobacteriati</taxon>
        <taxon>Methanobacteriota</taxon>
        <taxon>Stenosarchaea group</taxon>
        <taxon>Methanomicrobia</taxon>
        <taxon>Methanosarcinales</taxon>
        <taxon>Methanosarcinaceae</taxon>
        <taxon>Methanosarcina</taxon>
    </lineage>
</organism>
<evidence type="ECO:0000313" key="2">
    <source>
        <dbReference type="Proteomes" id="UP000300067"/>
    </source>
</evidence>
<dbReference type="InterPro" id="IPR014948">
    <property type="entry name" value="BrxA"/>
</dbReference>
<dbReference type="EMBL" id="CP029709">
    <property type="protein sequence ID" value="QCR15736.1"/>
    <property type="molecule type" value="Genomic_DNA"/>
</dbReference>
<name>A0A4P8QXP5_METMZ</name>
<dbReference type="RefSeq" id="WP_137726704.1">
    <property type="nucleotide sequence ID" value="NZ_CP029709.1"/>
</dbReference>
<reference evidence="1 2" key="1">
    <citation type="submission" date="2018-05" db="EMBL/GenBank/DDBJ databases">
        <title>Methanosarcina gilichinskyana sp. nov., a novel methanogenic archaeon isolated from Holocene permafrost, North East Russia.</title>
        <authorList>
            <person name="Oshurkova V."/>
            <person name="Meer M."/>
            <person name="Bochkareva O."/>
            <person name="Shcherbakova V."/>
        </authorList>
    </citation>
    <scope>NUCLEOTIDE SEQUENCE [LARGE SCALE GENOMIC DNA]</scope>
    <source>
        <strain evidence="1 2">JL01</strain>
    </source>
</reference>
<evidence type="ECO:0000313" key="1">
    <source>
        <dbReference type="EMBL" id="QCR15736.1"/>
    </source>
</evidence>
<proteinExistence type="predicted"/>
<protein>
    <recommendedName>
        <fullName evidence="3">DUF1819 family protein</fullName>
    </recommendedName>
</protein>